<comment type="caution">
    <text evidence="3">The sequence shown here is derived from an EMBL/GenBank/DDBJ whole genome shotgun (WGS) entry which is preliminary data.</text>
</comment>
<dbReference type="Gene3D" id="1.20.1250.20">
    <property type="entry name" value="MFS general substrate transporter like domains"/>
    <property type="match status" value="2"/>
</dbReference>
<accession>A0ABQ5R049</accession>
<feature type="transmembrane region" description="Helical" evidence="2">
    <location>
        <begin position="41"/>
        <end position="61"/>
    </location>
</feature>
<sequence>MTDVRLPLRALGPFATGSIGMGIWVTVPGLFLLYFLTDVLAVPPLAAGLVILVPNIIDVVLHPWVGRLSDTDLARRGHRRRLMFTGCLVVLAFVALFAVPAGLRGIPAAVWVAVVFVAGNLLYSCYQVPYLATPADLDIGYHERTRLMGYRNVVITIGVLLSGVTAPLLTGDDPGVGDYTLMALILGAAMLVAMVAGITGVTRLKQAAPGTPPEPGHRTGLLVALRDRQFRALTASYLTVAITMNLVLAGMPYFAKYELGRATLTTVLVAAFMAPAVLATPLWVLVARRIGKQRGLLAAQAGFVAGSLVLALGSAAGLPVLIGAVAVLGMAFAAMQLMPLSMVPDVIAASGPGGTARAGSYTGLWTAAEATGGALGPYAYSACLALGGFVASTADEQTTQSPGALAAVRYGFTLVPAALMTVAIMLQRRYTLDNTANTGSSGLGLRDHSMQTVLPGEPSDAT</sequence>
<protein>
    <submittedName>
        <fullName evidence="3">Sugar transporter</fullName>
    </submittedName>
</protein>
<feature type="transmembrane region" description="Helical" evidence="2">
    <location>
        <begin position="181"/>
        <end position="201"/>
    </location>
</feature>
<keyword evidence="4" id="KW-1185">Reference proteome</keyword>
<evidence type="ECO:0000313" key="4">
    <source>
        <dbReference type="Proteomes" id="UP001144280"/>
    </source>
</evidence>
<keyword evidence="2" id="KW-1133">Transmembrane helix</keyword>
<reference evidence="3" key="1">
    <citation type="submission" date="2022-12" db="EMBL/GenBank/DDBJ databases">
        <title>New Phytohabitans aurantiacus sp. RD004123 nov., an actinomycete isolated from soil.</title>
        <authorList>
            <person name="Triningsih D.W."/>
            <person name="Harunari E."/>
            <person name="Igarashi Y."/>
        </authorList>
    </citation>
    <scope>NUCLEOTIDE SEQUENCE</scope>
    <source>
        <strain evidence="3">RD004123</strain>
    </source>
</reference>
<feature type="transmembrane region" description="Helical" evidence="2">
    <location>
        <begin position="82"/>
        <end position="103"/>
    </location>
</feature>
<dbReference type="InterPro" id="IPR039672">
    <property type="entry name" value="MFS_2"/>
</dbReference>
<feature type="transmembrane region" description="Helical" evidence="2">
    <location>
        <begin position="267"/>
        <end position="287"/>
    </location>
</feature>
<feature type="transmembrane region" description="Helical" evidence="2">
    <location>
        <begin position="109"/>
        <end position="128"/>
    </location>
</feature>
<keyword evidence="3" id="KW-0813">Transport</keyword>
<dbReference type="InterPro" id="IPR036259">
    <property type="entry name" value="MFS_trans_sf"/>
</dbReference>
<evidence type="ECO:0000313" key="3">
    <source>
        <dbReference type="EMBL" id="GLH99246.1"/>
    </source>
</evidence>
<dbReference type="PANTHER" id="PTHR11328">
    <property type="entry name" value="MAJOR FACILITATOR SUPERFAMILY DOMAIN-CONTAINING PROTEIN"/>
    <property type="match status" value="1"/>
</dbReference>
<dbReference type="PANTHER" id="PTHR11328:SF24">
    <property type="entry name" value="MAJOR FACILITATOR SUPERFAMILY (MFS) PROFILE DOMAIN-CONTAINING PROTEIN"/>
    <property type="match status" value="1"/>
</dbReference>
<feature type="transmembrane region" description="Helical" evidence="2">
    <location>
        <begin position="407"/>
        <end position="426"/>
    </location>
</feature>
<dbReference type="EMBL" id="BSDI01000021">
    <property type="protein sequence ID" value="GLH99246.1"/>
    <property type="molecule type" value="Genomic_DNA"/>
</dbReference>
<feature type="region of interest" description="Disordered" evidence="1">
    <location>
        <begin position="437"/>
        <end position="462"/>
    </location>
</feature>
<dbReference type="RefSeq" id="WP_281898764.1">
    <property type="nucleotide sequence ID" value="NZ_BSDI01000021.1"/>
</dbReference>
<keyword evidence="2" id="KW-0472">Membrane</keyword>
<dbReference type="Proteomes" id="UP001144280">
    <property type="component" value="Unassembled WGS sequence"/>
</dbReference>
<keyword evidence="3" id="KW-0762">Sugar transport</keyword>
<name>A0ABQ5R049_9ACTN</name>
<feature type="transmembrane region" description="Helical" evidence="2">
    <location>
        <begin position="308"/>
        <end position="335"/>
    </location>
</feature>
<organism evidence="3 4">
    <name type="scientific">Phytohabitans aurantiacus</name>
    <dbReference type="NCBI Taxonomy" id="3016789"/>
    <lineage>
        <taxon>Bacteria</taxon>
        <taxon>Bacillati</taxon>
        <taxon>Actinomycetota</taxon>
        <taxon>Actinomycetes</taxon>
        <taxon>Micromonosporales</taxon>
        <taxon>Micromonosporaceae</taxon>
    </lineage>
</organism>
<gene>
    <name evidence="3" type="ORF">Pa4123_45210</name>
</gene>
<keyword evidence="2" id="KW-0812">Transmembrane</keyword>
<dbReference type="SUPFAM" id="SSF103473">
    <property type="entry name" value="MFS general substrate transporter"/>
    <property type="match status" value="1"/>
</dbReference>
<feature type="transmembrane region" description="Helical" evidence="2">
    <location>
        <begin position="235"/>
        <end position="255"/>
    </location>
</feature>
<dbReference type="Pfam" id="PF13347">
    <property type="entry name" value="MFS_2"/>
    <property type="match status" value="1"/>
</dbReference>
<evidence type="ECO:0000256" key="1">
    <source>
        <dbReference type="SAM" id="MobiDB-lite"/>
    </source>
</evidence>
<feature type="transmembrane region" description="Helical" evidence="2">
    <location>
        <begin position="149"/>
        <end position="169"/>
    </location>
</feature>
<proteinExistence type="predicted"/>
<evidence type="ECO:0000256" key="2">
    <source>
        <dbReference type="SAM" id="Phobius"/>
    </source>
</evidence>
<feature type="transmembrane region" description="Helical" evidence="2">
    <location>
        <begin position="12"/>
        <end position="35"/>
    </location>
</feature>